<dbReference type="Proteomes" id="UP000010471">
    <property type="component" value="Chromosome"/>
</dbReference>
<dbReference type="AlphaFoldDB" id="K9WBX2"/>
<dbReference type="RefSeq" id="WP_015181468.1">
    <property type="nucleotide sequence ID" value="NC_019738.1"/>
</dbReference>
<accession>K9WBX2</accession>
<dbReference type="OrthoDB" id="4868247at2"/>
<dbReference type="Pfam" id="PF14345">
    <property type="entry name" value="GDYXXLXY"/>
    <property type="match status" value="1"/>
</dbReference>
<dbReference type="KEGG" id="mic:Mic7113_1433"/>
<dbReference type="InterPro" id="IPR025833">
    <property type="entry name" value="GDYXXLXY"/>
</dbReference>
<feature type="transmembrane region" description="Helical" evidence="1">
    <location>
        <begin position="20"/>
        <end position="43"/>
    </location>
</feature>
<keyword evidence="1" id="KW-1133">Transmembrane helix</keyword>
<proteinExistence type="predicted"/>
<dbReference type="eggNOG" id="COG4929">
    <property type="taxonomic scope" value="Bacteria"/>
</dbReference>
<dbReference type="PATRIC" id="fig|1173027.3.peg.1591"/>
<dbReference type="EMBL" id="CP003630">
    <property type="protein sequence ID" value="AFZ17311.1"/>
    <property type="molecule type" value="Genomic_DNA"/>
</dbReference>
<evidence type="ECO:0000313" key="2">
    <source>
        <dbReference type="EMBL" id="AFZ17311.1"/>
    </source>
</evidence>
<gene>
    <name evidence="2" type="ORF">Mic7113_1433</name>
</gene>
<keyword evidence="3" id="KW-1185">Reference proteome</keyword>
<name>K9WBX2_9CYAN</name>
<keyword evidence="1" id="KW-0472">Membrane</keyword>
<organism evidence="2 3">
    <name type="scientific">Allocoleopsis franciscana PCC 7113</name>
    <dbReference type="NCBI Taxonomy" id="1173027"/>
    <lineage>
        <taxon>Bacteria</taxon>
        <taxon>Bacillati</taxon>
        <taxon>Cyanobacteriota</taxon>
        <taxon>Cyanophyceae</taxon>
        <taxon>Coleofasciculales</taxon>
        <taxon>Coleofasciculaceae</taxon>
        <taxon>Allocoleopsis</taxon>
        <taxon>Allocoleopsis franciscana</taxon>
    </lineage>
</organism>
<evidence type="ECO:0000313" key="3">
    <source>
        <dbReference type="Proteomes" id="UP000010471"/>
    </source>
</evidence>
<sequence length="244" mass="27326">MTATSESPPPTPESPRPISIWRFWAPLLFQTALILAVPAQAVYTQLTGKTVILQTIPVDPYELLRGYSQTLRYDISIQDNLRKLPGWRKLPKNLANGKDLAFIQPGTYVYVILQAPKPPATPASTQLPKAWKPIAISHVSPSQLPANQVALKGLAKHGFVEYGLETYYIPEDQREQINADLRAARSDNPNESPQILQPVEPSQRSLKPPIVMEIKVSAQGDSVPVSLWARVRQGSKQWVRNYRF</sequence>
<protein>
    <submittedName>
        <fullName evidence="2">Putative membrane-anchored protein</fullName>
    </submittedName>
</protein>
<keyword evidence="1" id="KW-0812">Transmembrane</keyword>
<dbReference type="HOGENOM" id="CLU_080094_0_0_3"/>
<reference evidence="2 3" key="1">
    <citation type="submission" date="2012-06" db="EMBL/GenBank/DDBJ databases">
        <title>Finished chromosome of genome of Microcoleus sp. PCC 7113.</title>
        <authorList>
            <consortium name="US DOE Joint Genome Institute"/>
            <person name="Gugger M."/>
            <person name="Coursin T."/>
            <person name="Rippka R."/>
            <person name="Tandeau De Marsac N."/>
            <person name="Huntemann M."/>
            <person name="Wei C.-L."/>
            <person name="Han J."/>
            <person name="Detter J.C."/>
            <person name="Han C."/>
            <person name="Tapia R."/>
            <person name="Chen A."/>
            <person name="Kyrpides N."/>
            <person name="Mavromatis K."/>
            <person name="Markowitz V."/>
            <person name="Szeto E."/>
            <person name="Ivanova N."/>
            <person name="Pagani I."/>
            <person name="Pati A."/>
            <person name="Goodwin L."/>
            <person name="Nordberg H.P."/>
            <person name="Cantor M.N."/>
            <person name="Hua S.X."/>
            <person name="Woyke T."/>
            <person name="Kerfeld C.A."/>
        </authorList>
    </citation>
    <scope>NUCLEOTIDE SEQUENCE [LARGE SCALE GENOMIC DNA]</scope>
    <source>
        <strain evidence="2 3">PCC 7113</strain>
    </source>
</reference>
<evidence type="ECO:0000256" key="1">
    <source>
        <dbReference type="SAM" id="Phobius"/>
    </source>
</evidence>
<dbReference type="STRING" id="1173027.Mic7113_1433"/>